<dbReference type="PANTHER" id="PTHR37742">
    <property type="entry name" value="OS01G0810200 PROTEIN"/>
    <property type="match status" value="1"/>
</dbReference>
<dbReference type="PANTHER" id="PTHR37742:SF1">
    <property type="entry name" value="OS01G0810200 PROTEIN"/>
    <property type="match status" value="1"/>
</dbReference>
<dbReference type="AlphaFoldDB" id="A0AAX6I652"/>
<protein>
    <submittedName>
        <fullName evidence="2">Uncharacterized protein</fullName>
    </submittedName>
</protein>
<comment type="caution">
    <text evidence="2">The sequence shown here is derived from an EMBL/GenBank/DDBJ whole genome shotgun (WGS) entry which is preliminary data.</text>
</comment>
<dbReference type="EMBL" id="JANAVB010028196">
    <property type="protein sequence ID" value="KAJ6816686.1"/>
    <property type="molecule type" value="Genomic_DNA"/>
</dbReference>
<dbReference type="Gene3D" id="2.60.120.10">
    <property type="entry name" value="Jelly Rolls"/>
    <property type="match status" value="1"/>
</dbReference>
<sequence>MANPRRGASQFHHHNSSSNVLPISFSTDPQNPSSSSSILNGVFLFLKRPSAFPFLLSVFVLLTWLSLRLQRTAPPPPPRSRVGTDADANLVRFEADAVAKDARGWLLDPVLAARDAGVLGGAQFCSSIHVGEIRPGGMRGNHRHHTCNETFVIWGADTRFRLENGNVQGDGYAEVGFSSSEVIVAASPAGTAHALINVDRVRTSFFLGCQDSVIDNNSSTTDYKVWKDL</sequence>
<dbReference type="GO" id="GO:0005802">
    <property type="term" value="C:trans-Golgi network"/>
    <property type="evidence" value="ECO:0007669"/>
    <property type="project" value="TreeGrafter"/>
</dbReference>
<dbReference type="InterPro" id="IPR014710">
    <property type="entry name" value="RmlC-like_jellyroll"/>
</dbReference>
<organism evidence="2 3">
    <name type="scientific">Iris pallida</name>
    <name type="common">Sweet iris</name>
    <dbReference type="NCBI Taxonomy" id="29817"/>
    <lineage>
        <taxon>Eukaryota</taxon>
        <taxon>Viridiplantae</taxon>
        <taxon>Streptophyta</taxon>
        <taxon>Embryophyta</taxon>
        <taxon>Tracheophyta</taxon>
        <taxon>Spermatophyta</taxon>
        <taxon>Magnoliopsida</taxon>
        <taxon>Liliopsida</taxon>
        <taxon>Asparagales</taxon>
        <taxon>Iridaceae</taxon>
        <taxon>Iridoideae</taxon>
        <taxon>Irideae</taxon>
        <taxon>Iris</taxon>
    </lineage>
</organism>
<evidence type="ECO:0000313" key="2">
    <source>
        <dbReference type="EMBL" id="KAJ6848347.1"/>
    </source>
</evidence>
<dbReference type="GO" id="GO:0005768">
    <property type="term" value="C:endosome"/>
    <property type="evidence" value="ECO:0007669"/>
    <property type="project" value="TreeGrafter"/>
</dbReference>
<reference evidence="2" key="1">
    <citation type="journal article" date="2023" name="GigaByte">
        <title>Genome assembly of the bearded iris, Iris pallida Lam.</title>
        <authorList>
            <person name="Bruccoleri R.E."/>
            <person name="Oakeley E.J."/>
            <person name="Faust A.M.E."/>
            <person name="Altorfer M."/>
            <person name="Dessus-Babus S."/>
            <person name="Burckhardt D."/>
            <person name="Oertli M."/>
            <person name="Naumann U."/>
            <person name="Petersen F."/>
            <person name="Wong J."/>
        </authorList>
    </citation>
    <scope>NUCLEOTIDE SEQUENCE</scope>
    <source>
        <strain evidence="2">GSM-AAB239-AS_SAM_17_03QT</strain>
    </source>
</reference>
<dbReference type="InterPro" id="IPR011051">
    <property type="entry name" value="RmlC_Cupin_sf"/>
</dbReference>
<name>A0AAX6I652_IRIPA</name>
<reference evidence="2" key="2">
    <citation type="submission" date="2023-04" db="EMBL/GenBank/DDBJ databases">
        <authorList>
            <person name="Bruccoleri R.E."/>
            <person name="Oakeley E.J."/>
            <person name="Faust A.-M."/>
            <person name="Dessus-Babus S."/>
            <person name="Altorfer M."/>
            <person name="Burckhardt D."/>
            <person name="Oertli M."/>
            <person name="Naumann U."/>
            <person name="Petersen F."/>
            <person name="Wong J."/>
        </authorList>
    </citation>
    <scope>NUCLEOTIDE SEQUENCE</scope>
    <source>
        <strain evidence="2">GSM-AAB239-AS_SAM_17_03QT</strain>
        <tissue evidence="2">Leaf</tissue>
    </source>
</reference>
<evidence type="ECO:0000313" key="3">
    <source>
        <dbReference type="Proteomes" id="UP001140949"/>
    </source>
</evidence>
<gene>
    <name evidence="2" type="ORF">M6B38_273860</name>
    <name evidence="1" type="ORF">M6B38_415290</name>
</gene>
<accession>A0AAX6I652</accession>
<keyword evidence="3" id="KW-1185">Reference proteome</keyword>
<dbReference type="Proteomes" id="UP001140949">
    <property type="component" value="Unassembled WGS sequence"/>
</dbReference>
<proteinExistence type="predicted"/>
<dbReference type="EMBL" id="JANAVB010004600">
    <property type="protein sequence ID" value="KAJ6848347.1"/>
    <property type="molecule type" value="Genomic_DNA"/>
</dbReference>
<evidence type="ECO:0000313" key="1">
    <source>
        <dbReference type="EMBL" id="KAJ6816686.1"/>
    </source>
</evidence>
<dbReference type="SUPFAM" id="SSF51182">
    <property type="entry name" value="RmlC-like cupins"/>
    <property type="match status" value="1"/>
</dbReference>